<dbReference type="EMBL" id="JAPUUL010000348">
    <property type="protein sequence ID" value="KAJ8131149.1"/>
    <property type="molecule type" value="Genomic_DNA"/>
</dbReference>
<protein>
    <submittedName>
        <fullName evidence="1">Uncharacterized protein</fullName>
    </submittedName>
</protein>
<organism evidence="1 2">
    <name type="scientific">Lasiodiplodia mahajangana</name>
    <dbReference type="NCBI Taxonomy" id="1108764"/>
    <lineage>
        <taxon>Eukaryota</taxon>
        <taxon>Fungi</taxon>
        <taxon>Dikarya</taxon>
        <taxon>Ascomycota</taxon>
        <taxon>Pezizomycotina</taxon>
        <taxon>Dothideomycetes</taxon>
        <taxon>Dothideomycetes incertae sedis</taxon>
        <taxon>Botryosphaeriales</taxon>
        <taxon>Botryosphaeriaceae</taxon>
        <taxon>Lasiodiplodia</taxon>
    </lineage>
</organism>
<sequence length="224" mass="24721">MQSLNDYEPVAGLDGGLFGVPGDMFDHQFPDLSYFPSYSPMDALEDVWGPGNADFERLQQQQQQQHPPHPRTCAEGLDQQSMIDTIEYDQRPLDSFPNTTWNTPRDRGQLTPLAIPFTSPGISKPITTTKRTLLAASPTSPFSSCPSLVTTVSLEDENTPLQNKRRKNRLAAAKCRKGAKESTGRLQQLEQDLRQCSIDERDAAERGEGLAGGGLQPKDGHPMP</sequence>
<name>A0ACC2JUE3_9PEZI</name>
<evidence type="ECO:0000313" key="2">
    <source>
        <dbReference type="Proteomes" id="UP001153332"/>
    </source>
</evidence>
<proteinExistence type="predicted"/>
<reference evidence="1" key="1">
    <citation type="submission" date="2022-12" db="EMBL/GenBank/DDBJ databases">
        <title>Genome Sequence of Lasiodiplodia mahajangana.</title>
        <authorList>
            <person name="Buettner E."/>
        </authorList>
    </citation>
    <scope>NUCLEOTIDE SEQUENCE</scope>
    <source>
        <strain evidence="1">VT137</strain>
    </source>
</reference>
<keyword evidence="2" id="KW-1185">Reference proteome</keyword>
<comment type="caution">
    <text evidence="1">The sequence shown here is derived from an EMBL/GenBank/DDBJ whole genome shotgun (WGS) entry which is preliminary data.</text>
</comment>
<dbReference type="Proteomes" id="UP001153332">
    <property type="component" value="Unassembled WGS sequence"/>
</dbReference>
<gene>
    <name evidence="1" type="ORF">O1611_g2477</name>
</gene>
<evidence type="ECO:0000313" key="1">
    <source>
        <dbReference type="EMBL" id="KAJ8131149.1"/>
    </source>
</evidence>
<accession>A0ACC2JUE3</accession>